<evidence type="ECO:0000256" key="6">
    <source>
        <dbReference type="ARBA" id="ARBA00022857"/>
    </source>
</evidence>
<dbReference type="Pfam" id="PF02852">
    <property type="entry name" value="Pyr_redox_dim"/>
    <property type="match status" value="1"/>
</dbReference>
<evidence type="ECO:0000256" key="9">
    <source>
        <dbReference type="ARBA" id="ARBA00023157"/>
    </source>
</evidence>
<dbReference type="FunFam" id="3.50.50.60:FF:000012">
    <property type="entry name" value="Thioredoxin reductase 1, cytoplasmic"/>
    <property type="match status" value="1"/>
</dbReference>
<evidence type="ECO:0000259" key="12">
    <source>
        <dbReference type="Pfam" id="PF02852"/>
    </source>
</evidence>
<evidence type="ECO:0000313" key="15">
    <source>
        <dbReference type="Proteomes" id="UP000790347"/>
    </source>
</evidence>
<dbReference type="EMBL" id="ASGP02000002">
    <property type="protein sequence ID" value="KAH9521194.1"/>
    <property type="molecule type" value="Genomic_DNA"/>
</dbReference>
<dbReference type="GO" id="GO:0005739">
    <property type="term" value="C:mitochondrion"/>
    <property type="evidence" value="ECO:0007669"/>
    <property type="project" value="TreeGrafter"/>
</dbReference>
<dbReference type="Gene3D" id="3.30.390.30">
    <property type="match status" value="1"/>
</dbReference>
<evidence type="ECO:0000259" key="13">
    <source>
        <dbReference type="Pfam" id="PF07992"/>
    </source>
</evidence>
<dbReference type="PROSITE" id="PS00076">
    <property type="entry name" value="PYRIDINE_REDOX_1"/>
    <property type="match status" value="1"/>
</dbReference>
<dbReference type="Pfam" id="PF07992">
    <property type="entry name" value="Pyr_redox_2"/>
    <property type="match status" value="1"/>
</dbReference>
<evidence type="ECO:0000256" key="11">
    <source>
        <dbReference type="RuleBase" id="RU003691"/>
    </source>
</evidence>
<dbReference type="SUPFAM" id="SSF55424">
    <property type="entry name" value="FAD/NAD-linked reductases, dimerisation (C-terminal) domain"/>
    <property type="match status" value="1"/>
</dbReference>
<dbReference type="InterPro" id="IPR016156">
    <property type="entry name" value="FAD/NAD-linked_Rdtase_dimer_sf"/>
</dbReference>
<dbReference type="InterPro" id="IPR036188">
    <property type="entry name" value="FAD/NAD-bd_sf"/>
</dbReference>
<dbReference type="AlphaFoldDB" id="A0A922I2U6"/>
<protein>
    <recommendedName>
        <fullName evidence="3">thioredoxin-disulfide reductase (NADPH)</fullName>
        <ecNumber evidence="3">1.8.1.9</ecNumber>
    </recommendedName>
</protein>
<keyword evidence="15" id="KW-1185">Reference proteome</keyword>
<evidence type="ECO:0000256" key="10">
    <source>
        <dbReference type="ARBA" id="ARBA00023284"/>
    </source>
</evidence>
<evidence type="ECO:0000256" key="2">
    <source>
        <dbReference type="ARBA" id="ARBA00007532"/>
    </source>
</evidence>
<gene>
    <name evidence="14" type="primary">TXNRD2</name>
    <name evidence="14" type="ORF">DERF_004867</name>
</gene>
<keyword evidence="10 11" id="KW-0676">Redox-active center</keyword>
<accession>A0A922I2U6</accession>
<reference evidence="14" key="1">
    <citation type="submission" date="2013-05" db="EMBL/GenBank/DDBJ databases">
        <authorList>
            <person name="Yim A.K.Y."/>
            <person name="Chan T.F."/>
            <person name="Ji K.M."/>
            <person name="Liu X.Y."/>
            <person name="Zhou J.W."/>
            <person name="Li R.Q."/>
            <person name="Yang K.Y."/>
            <person name="Li J."/>
            <person name="Li M."/>
            <person name="Law P.T.W."/>
            <person name="Wu Y.L."/>
            <person name="Cai Z.L."/>
            <person name="Qin H."/>
            <person name="Bao Y."/>
            <person name="Leung R.K.K."/>
            <person name="Ng P.K.S."/>
            <person name="Zou J."/>
            <person name="Zhong X.J."/>
            <person name="Ran P.X."/>
            <person name="Zhong N.S."/>
            <person name="Liu Z.G."/>
            <person name="Tsui S.K.W."/>
        </authorList>
    </citation>
    <scope>NUCLEOTIDE SEQUENCE</scope>
    <source>
        <strain evidence="14">Derf</strain>
        <tissue evidence="14">Whole organism</tissue>
    </source>
</reference>
<keyword evidence="8 11" id="KW-0560">Oxidoreductase</keyword>
<dbReference type="GO" id="GO:0006749">
    <property type="term" value="P:glutathione metabolic process"/>
    <property type="evidence" value="ECO:0007669"/>
    <property type="project" value="TreeGrafter"/>
</dbReference>
<dbReference type="EC" id="1.8.1.9" evidence="3"/>
<dbReference type="GO" id="GO:0045454">
    <property type="term" value="P:cell redox homeostasis"/>
    <property type="evidence" value="ECO:0007669"/>
    <property type="project" value="InterPro"/>
</dbReference>
<evidence type="ECO:0000313" key="14">
    <source>
        <dbReference type="EMBL" id="KAH9521194.1"/>
    </source>
</evidence>
<dbReference type="GO" id="GO:0004362">
    <property type="term" value="F:glutathione-disulfide reductase (NADPH) activity"/>
    <property type="evidence" value="ECO:0007669"/>
    <property type="project" value="TreeGrafter"/>
</dbReference>
<reference evidence="14" key="2">
    <citation type="journal article" date="2022" name="Res Sq">
        <title>Comparative Genomics Reveals Insights into the Divergent Evolution of Astigmatic Mites and Household Pest Adaptations.</title>
        <authorList>
            <person name="Xiong Q."/>
            <person name="Wan A.T.-Y."/>
            <person name="Liu X.-Y."/>
            <person name="Fung C.S.-H."/>
            <person name="Xiao X."/>
            <person name="Malainual N."/>
            <person name="Hou J."/>
            <person name="Wang L."/>
            <person name="Wang M."/>
            <person name="Yang K."/>
            <person name="Cui Y."/>
            <person name="Leung E."/>
            <person name="Nong W."/>
            <person name="Shin S.-K."/>
            <person name="Au S."/>
            <person name="Jeong K.Y."/>
            <person name="Chew F.T."/>
            <person name="Hui J."/>
            <person name="Leung T.F."/>
            <person name="Tungtrongchitr A."/>
            <person name="Zhong N."/>
            <person name="Liu Z."/>
            <person name="Tsui S."/>
        </authorList>
    </citation>
    <scope>NUCLEOTIDE SEQUENCE</scope>
    <source>
        <strain evidence="14">Derf</strain>
        <tissue evidence="14">Whole organism</tissue>
    </source>
</reference>
<dbReference type="PANTHER" id="PTHR42737:SF8">
    <property type="entry name" value="THIOREDOXIN-DISULFIDE REDUCTASE"/>
    <property type="match status" value="1"/>
</dbReference>
<dbReference type="Proteomes" id="UP000790347">
    <property type="component" value="Unassembled WGS sequence"/>
</dbReference>
<keyword evidence="7" id="KW-0712">Selenocysteine</keyword>
<evidence type="ECO:0000256" key="7">
    <source>
        <dbReference type="ARBA" id="ARBA00022933"/>
    </source>
</evidence>
<keyword evidence="9" id="KW-1015">Disulfide bond</keyword>
<dbReference type="GO" id="GO:0034599">
    <property type="term" value="P:cellular response to oxidative stress"/>
    <property type="evidence" value="ECO:0007669"/>
    <property type="project" value="TreeGrafter"/>
</dbReference>
<feature type="domain" description="FAD/NAD(P)-binding" evidence="13">
    <location>
        <begin position="298"/>
        <end position="644"/>
    </location>
</feature>
<comment type="caution">
    <text evidence="14">The sequence shown here is derived from an EMBL/GenBank/DDBJ whole genome shotgun (WGS) entry which is preliminary data.</text>
</comment>
<evidence type="ECO:0000256" key="4">
    <source>
        <dbReference type="ARBA" id="ARBA00022630"/>
    </source>
</evidence>
<dbReference type="PANTHER" id="PTHR42737">
    <property type="entry name" value="GLUTATHIONE REDUCTASE"/>
    <property type="match status" value="1"/>
</dbReference>
<dbReference type="Gene3D" id="3.50.50.60">
    <property type="entry name" value="FAD/NAD(P)-binding domain"/>
    <property type="match status" value="2"/>
</dbReference>
<dbReference type="InterPro" id="IPR004099">
    <property type="entry name" value="Pyr_nucl-diS_OxRdtase_dimer"/>
</dbReference>
<dbReference type="InterPro" id="IPR006338">
    <property type="entry name" value="Thioredoxin/glutathione_Rdtase"/>
</dbReference>
<comment type="cofactor">
    <cofactor evidence="1">
        <name>FAD</name>
        <dbReference type="ChEBI" id="CHEBI:57692"/>
    </cofactor>
</comment>
<name>A0A922I2U6_DERFA</name>
<dbReference type="GO" id="GO:0005829">
    <property type="term" value="C:cytosol"/>
    <property type="evidence" value="ECO:0007669"/>
    <property type="project" value="TreeGrafter"/>
</dbReference>
<dbReference type="PRINTS" id="PR00411">
    <property type="entry name" value="PNDRDTASEI"/>
</dbReference>
<sequence>MSLSFWINRIKIRRHHLHHHFYRSIILSSLFRSNLSTSSTSLSSRLNVFSGVVSSTSSTSRSSATRLISCSCYSHSSLPSTTFSFLSPPTTKTTKRVVSKATNSHSSHINNSTISISPLQPPQLARCSLSSLSSSSSLCPNHFHLVATTNSSQLHTANNIRREHFITSTIKTDADYIINETIVKHRFRLLINFLISWKLSRPPPQSLSFLFPSLSSSIVVEKSSSPKTLTTGAFHSLITKGTAGSASSTSRSLFPKRNGGKVASLRETFSKRFYSSSTTTTTKIMAPIGIDDKTEYDYDLIVIGGGSGGLAASKEAAALGKKVCMLDFVSPTPRGTSWGVGGTCVNVGCIPKKLMHHASLIGGEIDDAHYFGWQTKNGEPLKDNLKHDWSTLVNYVQNNIKGSNFSYRALLATQQVKYLNACGSFVEPNKVRIVHKNSKEEFLTSRHFIIATGERPVYPTDCEGAEQYAITSDDLFSLPYSPGRTLVIGASYVALECAGFLRGLGYDVSVMVRSIVLRGFDRQCSEHVRNYMENYEHVKFIDRCVMKKIEEIRKSENGEAPLLRVTYQNLETNEKITDEFNTVMFAIGRRPCTDKIGLDVVGVELDSKGYIPAINEQTNVPHIYAIGDILQGKPQLTPVAIEAGVLLARRLYADHQVNCDYINVPTTVFTPIEYGCCGYTEEEAIDKFGADDIEVYHQYFTPTEWKLNYYDRPRKPMNVCYAKVITTRSIDGDPRKETLLGFHFVGPNAGEVIQFTPFPLKMKATKADLDALIGIHPTCAEIFTMLPISKRSGKEATQQGCCG</sequence>
<dbReference type="SUPFAM" id="SSF51905">
    <property type="entry name" value="FAD/NAD(P)-binding domain"/>
    <property type="match status" value="1"/>
</dbReference>
<dbReference type="NCBIfam" id="TIGR01438">
    <property type="entry name" value="TGR"/>
    <property type="match status" value="1"/>
</dbReference>
<dbReference type="InterPro" id="IPR012999">
    <property type="entry name" value="Pyr_OxRdtase_I_AS"/>
</dbReference>
<dbReference type="GO" id="GO:0004791">
    <property type="term" value="F:thioredoxin-disulfide reductase (NADPH) activity"/>
    <property type="evidence" value="ECO:0007669"/>
    <property type="project" value="UniProtKB-EC"/>
</dbReference>
<dbReference type="GO" id="GO:0050660">
    <property type="term" value="F:flavin adenine dinucleotide binding"/>
    <property type="evidence" value="ECO:0007669"/>
    <property type="project" value="InterPro"/>
</dbReference>
<comment type="similarity">
    <text evidence="2 11">Belongs to the class-I pyridine nucleotide-disulfide oxidoreductase family.</text>
</comment>
<organism evidence="14 15">
    <name type="scientific">Dermatophagoides farinae</name>
    <name type="common">American house dust mite</name>
    <dbReference type="NCBI Taxonomy" id="6954"/>
    <lineage>
        <taxon>Eukaryota</taxon>
        <taxon>Metazoa</taxon>
        <taxon>Ecdysozoa</taxon>
        <taxon>Arthropoda</taxon>
        <taxon>Chelicerata</taxon>
        <taxon>Arachnida</taxon>
        <taxon>Acari</taxon>
        <taxon>Acariformes</taxon>
        <taxon>Sarcoptiformes</taxon>
        <taxon>Astigmata</taxon>
        <taxon>Psoroptidia</taxon>
        <taxon>Analgoidea</taxon>
        <taxon>Pyroglyphidae</taxon>
        <taxon>Dermatophagoidinae</taxon>
        <taxon>Dermatophagoides</taxon>
    </lineage>
</organism>
<evidence type="ECO:0000256" key="3">
    <source>
        <dbReference type="ARBA" id="ARBA00012610"/>
    </source>
</evidence>
<feature type="domain" description="Pyridine nucleotide-disulphide oxidoreductase dimerisation" evidence="12">
    <location>
        <begin position="664"/>
        <end position="784"/>
    </location>
</feature>
<evidence type="ECO:0000256" key="8">
    <source>
        <dbReference type="ARBA" id="ARBA00023002"/>
    </source>
</evidence>
<dbReference type="InterPro" id="IPR046952">
    <property type="entry name" value="GSHR/TRXR-like"/>
</dbReference>
<keyword evidence="6" id="KW-0521">NADP</keyword>
<evidence type="ECO:0000256" key="1">
    <source>
        <dbReference type="ARBA" id="ARBA00001974"/>
    </source>
</evidence>
<dbReference type="InterPro" id="IPR023753">
    <property type="entry name" value="FAD/NAD-binding_dom"/>
</dbReference>
<keyword evidence="5 11" id="KW-0274">FAD</keyword>
<dbReference type="PRINTS" id="PR00368">
    <property type="entry name" value="FADPNR"/>
</dbReference>
<keyword evidence="4 11" id="KW-0285">Flavoprotein</keyword>
<proteinExistence type="inferred from homology"/>
<evidence type="ECO:0000256" key="5">
    <source>
        <dbReference type="ARBA" id="ARBA00022827"/>
    </source>
</evidence>